<dbReference type="EMBL" id="JAEMHM010000013">
    <property type="protein sequence ID" value="MBJ6726315.1"/>
    <property type="molecule type" value="Genomic_DNA"/>
</dbReference>
<evidence type="ECO:0000256" key="3">
    <source>
        <dbReference type="ARBA" id="ARBA00019010"/>
    </source>
</evidence>
<dbReference type="NCBIfam" id="TIGR00150">
    <property type="entry name" value="T6A_YjeE"/>
    <property type="match status" value="1"/>
</dbReference>
<evidence type="ECO:0000256" key="10">
    <source>
        <dbReference type="ARBA" id="ARBA00032441"/>
    </source>
</evidence>
<evidence type="ECO:0000256" key="7">
    <source>
        <dbReference type="ARBA" id="ARBA00022741"/>
    </source>
</evidence>
<organism evidence="11 12">
    <name type="scientific">Geomesophilobacter sediminis</name>
    <dbReference type="NCBI Taxonomy" id="2798584"/>
    <lineage>
        <taxon>Bacteria</taxon>
        <taxon>Pseudomonadati</taxon>
        <taxon>Thermodesulfobacteriota</taxon>
        <taxon>Desulfuromonadia</taxon>
        <taxon>Geobacterales</taxon>
        <taxon>Geobacteraceae</taxon>
        <taxon>Geomesophilobacter</taxon>
    </lineage>
</organism>
<keyword evidence="8" id="KW-0067">ATP-binding</keyword>
<evidence type="ECO:0000256" key="2">
    <source>
        <dbReference type="ARBA" id="ARBA00007599"/>
    </source>
</evidence>
<keyword evidence="6" id="KW-0479">Metal-binding</keyword>
<dbReference type="InterPro" id="IPR027417">
    <property type="entry name" value="P-loop_NTPase"/>
</dbReference>
<evidence type="ECO:0000313" key="12">
    <source>
        <dbReference type="Proteomes" id="UP000636888"/>
    </source>
</evidence>
<dbReference type="AlphaFoldDB" id="A0A8J7JMU9"/>
<keyword evidence="7" id="KW-0547">Nucleotide-binding</keyword>
<dbReference type="Proteomes" id="UP000636888">
    <property type="component" value="Unassembled WGS sequence"/>
</dbReference>
<keyword evidence="9" id="KW-0460">Magnesium</keyword>
<evidence type="ECO:0000256" key="6">
    <source>
        <dbReference type="ARBA" id="ARBA00022723"/>
    </source>
</evidence>
<comment type="caution">
    <text evidence="11">The sequence shown here is derived from an EMBL/GenBank/DDBJ whole genome shotgun (WGS) entry which is preliminary data.</text>
</comment>
<sequence>MVVVETSSAEATVQLGLRLGRLLGPGDFVALFGELGAGKTQFAKGIAAGLAVDPATPVTSPTYTILNVYQGRLPLYHFDLYRLQGAEESAALGFEEYFYGKGVCVVEWSERLEDELPEEVISVTLAHLEHDSRRVAFEGSGPRTREIIEALRGSG</sequence>
<accession>A0A8J7JMU9</accession>
<dbReference type="Pfam" id="PF02367">
    <property type="entry name" value="TsaE"/>
    <property type="match status" value="1"/>
</dbReference>
<dbReference type="InterPro" id="IPR003442">
    <property type="entry name" value="T6A_TsaE"/>
</dbReference>
<dbReference type="GO" id="GO:0046872">
    <property type="term" value="F:metal ion binding"/>
    <property type="evidence" value="ECO:0007669"/>
    <property type="project" value="UniProtKB-KW"/>
</dbReference>
<dbReference type="RefSeq" id="WP_199385222.1">
    <property type="nucleotide sequence ID" value="NZ_JAEMHM010000013.1"/>
</dbReference>
<evidence type="ECO:0000256" key="4">
    <source>
        <dbReference type="ARBA" id="ARBA00022490"/>
    </source>
</evidence>
<dbReference type="GO" id="GO:0002949">
    <property type="term" value="P:tRNA threonylcarbamoyladenosine modification"/>
    <property type="evidence" value="ECO:0007669"/>
    <property type="project" value="InterPro"/>
</dbReference>
<keyword evidence="4" id="KW-0963">Cytoplasm</keyword>
<reference evidence="11" key="1">
    <citation type="submission" date="2020-12" db="EMBL/GenBank/DDBJ databases">
        <title>Geomonas sp. Red875, isolated from river sediment.</title>
        <authorList>
            <person name="Xu Z."/>
            <person name="Zhang Z."/>
            <person name="Masuda Y."/>
            <person name="Itoh H."/>
            <person name="Senoo K."/>
        </authorList>
    </citation>
    <scope>NUCLEOTIDE SEQUENCE</scope>
    <source>
        <strain evidence="11">Red875</strain>
    </source>
</reference>
<evidence type="ECO:0000256" key="9">
    <source>
        <dbReference type="ARBA" id="ARBA00022842"/>
    </source>
</evidence>
<dbReference type="PANTHER" id="PTHR33540:SF2">
    <property type="entry name" value="TRNA THREONYLCARBAMOYLADENOSINE BIOSYNTHESIS PROTEIN TSAE"/>
    <property type="match status" value="1"/>
</dbReference>
<gene>
    <name evidence="11" type="primary">tsaE</name>
    <name evidence="11" type="ORF">JFN93_16495</name>
</gene>
<comment type="subcellular location">
    <subcellularLocation>
        <location evidence="1">Cytoplasm</location>
    </subcellularLocation>
</comment>
<keyword evidence="5" id="KW-0819">tRNA processing</keyword>
<evidence type="ECO:0000256" key="8">
    <source>
        <dbReference type="ARBA" id="ARBA00022840"/>
    </source>
</evidence>
<name>A0A8J7JMU9_9BACT</name>
<evidence type="ECO:0000256" key="1">
    <source>
        <dbReference type="ARBA" id="ARBA00004496"/>
    </source>
</evidence>
<dbReference type="Gene3D" id="3.40.50.300">
    <property type="entry name" value="P-loop containing nucleotide triphosphate hydrolases"/>
    <property type="match status" value="1"/>
</dbReference>
<proteinExistence type="inferred from homology"/>
<dbReference type="GO" id="GO:0005737">
    <property type="term" value="C:cytoplasm"/>
    <property type="evidence" value="ECO:0007669"/>
    <property type="project" value="UniProtKB-SubCell"/>
</dbReference>
<keyword evidence="12" id="KW-1185">Reference proteome</keyword>
<dbReference type="PANTHER" id="PTHR33540">
    <property type="entry name" value="TRNA THREONYLCARBAMOYLADENOSINE BIOSYNTHESIS PROTEIN TSAE"/>
    <property type="match status" value="1"/>
</dbReference>
<protein>
    <recommendedName>
        <fullName evidence="3">tRNA threonylcarbamoyladenosine biosynthesis protein TsaE</fullName>
    </recommendedName>
    <alternativeName>
        <fullName evidence="10">t(6)A37 threonylcarbamoyladenosine biosynthesis protein TsaE</fullName>
    </alternativeName>
</protein>
<dbReference type="SUPFAM" id="SSF52540">
    <property type="entry name" value="P-loop containing nucleoside triphosphate hydrolases"/>
    <property type="match status" value="1"/>
</dbReference>
<dbReference type="GO" id="GO:0005524">
    <property type="term" value="F:ATP binding"/>
    <property type="evidence" value="ECO:0007669"/>
    <property type="project" value="UniProtKB-KW"/>
</dbReference>
<evidence type="ECO:0000313" key="11">
    <source>
        <dbReference type="EMBL" id="MBJ6726315.1"/>
    </source>
</evidence>
<evidence type="ECO:0000256" key="5">
    <source>
        <dbReference type="ARBA" id="ARBA00022694"/>
    </source>
</evidence>
<comment type="similarity">
    <text evidence="2">Belongs to the TsaE family.</text>
</comment>